<dbReference type="InterPro" id="IPR000582">
    <property type="entry name" value="Acyl-CoA-binding_protein"/>
</dbReference>
<keyword evidence="1" id="KW-0446">Lipid-binding</keyword>
<dbReference type="Gene3D" id="1.20.80.10">
    <property type="match status" value="1"/>
</dbReference>
<accession>A0A0J9XBZ3</accession>
<dbReference type="PANTHER" id="PTHR23310:SF133">
    <property type="entry name" value="COA BINDING PROTEIN, PUTATIVE (AFU_ORTHOLOGUE AFUA_1G12300)-RELATED"/>
    <property type="match status" value="1"/>
</dbReference>
<evidence type="ECO:0000256" key="1">
    <source>
        <dbReference type="ARBA" id="ARBA00023121"/>
    </source>
</evidence>
<evidence type="ECO:0000313" key="6">
    <source>
        <dbReference type="Proteomes" id="UP000242525"/>
    </source>
</evidence>
<dbReference type="PANTHER" id="PTHR23310">
    <property type="entry name" value="ACYL-COA-BINDING PROTEIN, ACBP"/>
    <property type="match status" value="1"/>
</dbReference>
<name>A0A0J9XBZ3_GEOCN</name>
<dbReference type="Proteomes" id="UP000242525">
    <property type="component" value="Unassembled WGS sequence"/>
</dbReference>
<organism evidence="5 6">
    <name type="scientific">Geotrichum candidum</name>
    <name type="common">Oospora lactis</name>
    <name type="synonym">Dipodascus geotrichum</name>
    <dbReference type="NCBI Taxonomy" id="1173061"/>
    <lineage>
        <taxon>Eukaryota</taxon>
        <taxon>Fungi</taxon>
        <taxon>Dikarya</taxon>
        <taxon>Ascomycota</taxon>
        <taxon>Saccharomycotina</taxon>
        <taxon>Dipodascomycetes</taxon>
        <taxon>Dipodascales</taxon>
        <taxon>Dipodascaceae</taxon>
        <taxon>Geotrichum</taxon>
    </lineage>
</organism>
<feature type="compositionally biased region" description="Low complexity" evidence="2">
    <location>
        <begin position="138"/>
        <end position="153"/>
    </location>
</feature>
<protein>
    <recommendedName>
        <fullName evidence="4">ACB domain-containing protein</fullName>
    </recommendedName>
</protein>
<dbReference type="GO" id="GO:0000062">
    <property type="term" value="F:fatty-acyl-CoA binding"/>
    <property type="evidence" value="ECO:0007669"/>
    <property type="project" value="InterPro"/>
</dbReference>
<proteinExistence type="predicted"/>
<feature type="region of interest" description="Disordered" evidence="2">
    <location>
        <begin position="126"/>
        <end position="177"/>
    </location>
</feature>
<reference evidence="5" key="1">
    <citation type="submission" date="2014-03" db="EMBL/GenBank/DDBJ databases">
        <authorList>
            <person name="Casaregola S."/>
        </authorList>
    </citation>
    <scope>NUCLEOTIDE SEQUENCE [LARGE SCALE GENOMIC DNA]</scope>
    <source>
        <strain evidence="5">CLIB 918</strain>
    </source>
</reference>
<keyword evidence="3" id="KW-1133">Transmembrane helix</keyword>
<keyword evidence="3" id="KW-0812">Transmembrane</keyword>
<feature type="compositionally biased region" description="Polar residues" evidence="2">
    <location>
        <begin position="126"/>
        <end position="137"/>
    </location>
</feature>
<dbReference type="InterPro" id="IPR035984">
    <property type="entry name" value="Acyl-CoA-binding_sf"/>
</dbReference>
<keyword evidence="6" id="KW-1185">Reference proteome</keyword>
<feature type="compositionally biased region" description="Basic residues" evidence="2">
    <location>
        <begin position="165"/>
        <end position="174"/>
    </location>
</feature>
<dbReference type="InterPro" id="IPR014352">
    <property type="entry name" value="FERM/acyl-CoA-bd_prot_sf"/>
</dbReference>
<comment type="caution">
    <text evidence="5">The sequence shown here is derived from an EMBL/GenBank/DDBJ whole genome shotgun (WGS) entry which is preliminary data.</text>
</comment>
<evidence type="ECO:0000259" key="4">
    <source>
        <dbReference type="PROSITE" id="PS51228"/>
    </source>
</evidence>
<evidence type="ECO:0000256" key="2">
    <source>
        <dbReference type="SAM" id="MobiDB-lite"/>
    </source>
</evidence>
<evidence type="ECO:0000256" key="3">
    <source>
        <dbReference type="SAM" id="Phobius"/>
    </source>
</evidence>
<dbReference type="AlphaFoldDB" id="A0A0J9XBZ3"/>
<dbReference type="SUPFAM" id="SSF47027">
    <property type="entry name" value="Acyl-CoA binding protein"/>
    <property type="match status" value="1"/>
</dbReference>
<dbReference type="OrthoDB" id="346910at2759"/>
<gene>
    <name evidence="5" type="ORF">BN980_GECA08s03409g</name>
</gene>
<evidence type="ECO:0000313" key="5">
    <source>
        <dbReference type="EMBL" id="CDO54706.1"/>
    </source>
</evidence>
<feature type="compositionally biased region" description="Low complexity" evidence="2">
    <location>
        <begin position="201"/>
        <end position="216"/>
    </location>
</feature>
<dbReference type="EMBL" id="CCBN010000008">
    <property type="protein sequence ID" value="CDO54706.1"/>
    <property type="molecule type" value="Genomic_DNA"/>
</dbReference>
<dbReference type="GO" id="GO:0006631">
    <property type="term" value="P:fatty acid metabolic process"/>
    <property type="evidence" value="ECO:0007669"/>
    <property type="project" value="TreeGrafter"/>
</dbReference>
<dbReference type="STRING" id="1173061.A0A0J9XBZ3"/>
<dbReference type="Pfam" id="PF00887">
    <property type="entry name" value="ACBP"/>
    <property type="match status" value="1"/>
</dbReference>
<keyword evidence="3" id="KW-0472">Membrane</keyword>
<feature type="transmembrane region" description="Helical" evidence="3">
    <location>
        <begin position="373"/>
        <end position="395"/>
    </location>
</feature>
<sequence>MSDSIDRVFVRAISTIKALSARKGPGSLPQPPVDSRIKLYGLYKQATEGDVEGILARPGGNTPESLADRRKWDAWKQEEGVSKTEAKRRYIAFLIKTMHEYASNTQEARELLADLEYLWNQIKNIEPTKSPSTDSTDLSGLPPTTALPGLLGYSSGGGGSASISRRSHPSKSRRRGDIATISGSSIYGLGGGAGGGGSGSLGTRSVGGASSISGGANRRMKFAQQQDPEEKWRRDVTWALETINEEILAMRHRYDAVVTGAPPAGPSPGASVPPEMLAQAGSSVHSYRITPHSTILGPPLSQGAAASVYSYSGRHHIKPNIDLPLQHHASQVISGKGSHGGSARDDDDDSFPNKIKLLVQIIQQICRKRIFRLLLNISTRIFIDLAVLRGLLFIYQFLATKKRGRVDGIMGSLIEKLFSVEIKYL</sequence>
<feature type="domain" description="ACB" evidence="4">
    <location>
        <begin position="5"/>
        <end position="103"/>
    </location>
</feature>
<dbReference type="PROSITE" id="PS51228">
    <property type="entry name" value="ACB_2"/>
    <property type="match status" value="1"/>
</dbReference>
<feature type="region of interest" description="Disordered" evidence="2">
    <location>
        <begin position="196"/>
        <end position="228"/>
    </location>
</feature>